<evidence type="ECO:0000313" key="1">
    <source>
        <dbReference type="EMBL" id="KIG17127.1"/>
    </source>
</evidence>
<comment type="caution">
    <text evidence="1">The sequence shown here is derived from an EMBL/GenBank/DDBJ whole genome shotgun (WGS) entry which is preliminary data.</text>
</comment>
<proteinExistence type="predicted"/>
<gene>
    <name evidence="1" type="ORF">DB30_03724</name>
</gene>
<organism evidence="1 2">
    <name type="scientific">Enhygromyxa salina</name>
    <dbReference type="NCBI Taxonomy" id="215803"/>
    <lineage>
        <taxon>Bacteria</taxon>
        <taxon>Pseudomonadati</taxon>
        <taxon>Myxococcota</taxon>
        <taxon>Polyangia</taxon>
        <taxon>Nannocystales</taxon>
        <taxon>Nannocystaceae</taxon>
        <taxon>Enhygromyxa</taxon>
    </lineage>
</organism>
<sequence length="87" mass="9470">MLGRAVERGGHCSYPLARGVSLADSICTLVFTTYDPKLDRKVAAKLVRRLSARTSPKSFTFSNSALDLGLDGHPTTCENSQNIDKNQ</sequence>
<evidence type="ECO:0000313" key="2">
    <source>
        <dbReference type="Proteomes" id="UP000031599"/>
    </source>
</evidence>
<accession>A0A0C2DBH3</accession>
<reference evidence="1 2" key="1">
    <citation type="submission" date="2014-12" db="EMBL/GenBank/DDBJ databases">
        <title>Genome assembly of Enhygromyxa salina DSM 15201.</title>
        <authorList>
            <person name="Sharma G."/>
            <person name="Subramanian S."/>
        </authorList>
    </citation>
    <scope>NUCLEOTIDE SEQUENCE [LARGE SCALE GENOMIC DNA]</scope>
    <source>
        <strain evidence="1 2">DSM 15201</strain>
    </source>
</reference>
<dbReference type="EMBL" id="JMCC02000029">
    <property type="protein sequence ID" value="KIG17127.1"/>
    <property type="molecule type" value="Genomic_DNA"/>
</dbReference>
<dbReference type="Proteomes" id="UP000031599">
    <property type="component" value="Unassembled WGS sequence"/>
</dbReference>
<name>A0A0C2DBH3_9BACT</name>
<dbReference type="AlphaFoldDB" id="A0A0C2DBH3"/>
<protein>
    <submittedName>
        <fullName evidence="1">Uncharacterized protein</fullName>
    </submittedName>
</protein>